<name>A0A6J8A7Y3_MYTCO</name>
<feature type="transmembrane region" description="Helical" evidence="1">
    <location>
        <begin position="88"/>
        <end position="107"/>
    </location>
</feature>
<dbReference type="Pfam" id="PF05699">
    <property type="entry name" value="Dimer_Tnp_hAT"/>
    <property type="match status" value="1"/>
</dbReference>
<dbReference type="AlphaFoldDB" id="A0A6J8A7Y3"/>
<evidence type="ECO:0000256" key="1">
    <source>
        <dbReference type="SAM" id="Phobius"/>
    </source>
</evidence>
<evidence type="ECO:0000259" key="2">
    <source>
        <dbReference type="Pfam" id="PF05699"/>
    </source>
</evidence>
<evidence type="ECO:0000313" key="4">
    <source>
        <dbReference type="EMBL" id="CAC5363056.1"/>
    </source>
</evidence>
<dbReference type="InterPro" id="IPR008906">
    <property type="entry name" value="HATC_C_dom"/>
</dbReference>
<dbReference type="Proteomes" id="UP000507470">
    <property type="component" value="Unassembled WGS sequence"/>
</dbReference>
<protein>
    <recommendedName>
        <fullName evidence="6">DUF4371 domain-containing protein</fullName>
    </recommendedName>
</protein>
<keyword evidence="1" id="KW-1133">Transmembrane helix</keyword>
<proteinExistence type="predicted"/>
<feature type="domain" description="HAT C-terminal dimerisation" evidence="2">
    <location>
        <begin position="661"/>
        <end position="717"/>
    </location>
</feature>
<dbReference type="InterPro" id="IPR012337">
    <property type="entry name" value="RNaseH-like_sf"/>
</dbReference>
<evidence type="ECO:0008006" key="6">
    <source>
        <dbReference type="Google" id="ProtNLM"/>
    </source>
</evidence>
<evidence type="ECO:0000313" key="5">
    <source>
        <dbReference type="Proteomes" id="UP000507470"/>
    </source>
</evidence>
<dbReference type="SUPFAM" id="SSF53098">
    <property type="entry name" value="Ribonuclease H-like"/>
    <property type="match status" value="1"/>
</dbReference>
<dbReference type="EMBL" id="CACVKT020000784">
    <property type="protein sequence ID" value="CAC5363056.1"/>
    <property type="molecule type" value="Genomic_DNA"/>
</dbReference>
<keyword evidence="5" id="KW-1185">Reference proteome</keyword>
<accession>A0A6J8A7Y3</accession>
<gene>
    <name evidence="4" type="ORF">MCOR_4618</name>
</gene>
<dbReference type="OrthoDB" id="6129557at2759"/>
<dbReference type="GO" id="GO:0046983">
    <property type="term" value="F:protein dimerization activity"/>
    <property type="evidence" value="ECO:0007669"/>
    <property type="project" value="InterPro"/>
</dbReference>
<organism evidence="4 5">
    <name type="scientific">Mytilus coruscus</name>
    <name type="common">Sea mussel</name>
    <dbReference type="NCBI Taxonomy" id="42192"/>
    <lineage>
        <taxon>Eukaryota</taxon>
        <taxon>Metazoa</taxon>
        <taxon>Spiralia</taxon>
        <taxon>Lophotrochozoa</taxon>
        <taxon>Mollusca</taxon>
        <taxon>Bivalvia</taxon>
        <taxon>Autobranchia</taxon>
        <taxon>Pteriomorphia</taxon>
        <taxon>Mytilida</taxon>
        <taxon>Mytiloidea</taxon>
        <taxon>Mytilidae</taxon>
        <taxon>Mytilinae</taxon>
        <taxon>Mytilus</taxon>
    </lineage>
</organism>
<reference evidence="4 5" key="1">
    <citation type="submission" date="2020-06" db="EMBL/GenBank/DDBJ databases">
        <authorList>
            <person name="Li R."/>
            <person name="Bekaert M."/>
        </authorList>
    </citation>
    <scope>NUCLEOTIDE SEQUENCE [LARGE SCALE GENOMIC DNA]</scope>
    <source>
        <strain evidence="5">wild</strain>
    </source>
</reference>
<keyword evidence="1" id="KW-0812">Transmembrane</keyword>
<feature type="domain" description="C17orf113 probable zinc finger" evidence="3">
    <location>
        <begin position="139"/>
        <end position="183"/>
    </location>
</feature>
<evidence type="ECO:0000259" key="3">
    <source>
        <dbReference type="Pfam" id="PF25431"/>
    </source>
</evidence>
<sequence>MKTEWLRVCMKNPSSSRHMPRTAVEGGMPGEGYVSELILLPSDNQTGLYSCAVREDGVYTVLHSFILIRHDVKIEHFAEEVEVLGLEIFLIFVPILLIGCIAAAVVNRLKSLKKEKMTPKSSKKFAVRNFREQWCHNRPWLKYHPETKSMYCTICQRAQAKNVFSVEPGCTVLKLENITKHEAGKGQQFQTAQRKLLEKSEASVTAAMRNIYFMAQFNLSNHIFADFNQHCINQGCSDLIGLKVDKHTTYEHSNSIHDFQQAISTVIIEDIIKSLDNKPYSIMIDESTDISVDQNLLIYIRFLNQSLGKFEPKSCLLGVRKLRDGATAGKITQEIFDSLNDFNINLSNMCGIATDGAAVMVGKHSGVVTRIKETVPGILSSHCIAHRLALASGAAADSVQYLVKFQEIISSIYKYFSKSPKNMSRLDKIFDIVKKSECETHATRFKQVFHTRWLSFDGSVSAICDNYSSLLSILSEDKGAKAQDLSILCKAYQSSTIEYTVVHPLLSVTVDKINGHFENEDGFMFTKFLDDVPSDFNCEKFHFKGHDIRDSGKYRDEAKSACRNFVSNLLENLNRRFSFEGDSEVLSSMCNIFNPILYSNDCKDKFLKSAKQVVQHFSDCNLNDFENEEMLDQIVTFSHVVKSSYSHCSNSINDVCQVALKHKEVYPYVFKAAEKLLTVPVSSVECERGFSRQNIIKTKLRNRLSTDSLFHLMMISLEGPSSDLFDFNRAFKRWADKKNRRICTVFK</sequence>
<dbReference type="InterPro" id="IPR057456">
    <property type="entry name" value="Znf_C17orf113"/>
</dbReference>
<dbReference type="PANTHER" id="PTHR46880">
    <property type="entry name" value="RAS-ASSOCIATING DOMAIN-CONTAINING PROTEIN"/>
    <property type="match status" value="1"/>
</dbReference>
<dbReference type="PANTHER" id="PTHR46880:SF5">
    <property type="entry name" value="DUF4371 DOMAIN-CONTAINING PROTEIN"/>
    <property type="match status" value="1"/>
</dbReference>
<dbReference type="Pfam" id="PF25431">
    <property type="entry name" value="zf-C17orf113"/>
    <property type="match status" value="1"/>
</dbReference>
<keyword evidence="1" id="KW-0472">Membrane</keyword>